<keyword evidence="2" id="KW-0812">Transmembrane</keyword>
<proteinExistence type="predicted"/>
<sequence>MARPGSYLIALCMVAIAASASVLAFTVAAVEAGTAAVVGLGVLLAMVIGHFGGQIGADRAATETRLVDLARTSGETTRGLAELTQRIERFEAMALDRARAVADPIAEEVGELGALVKQFAETLQIHEEAILQVTSQGAVAAAPAAPATAPVAASAPRETPPPPPVQVLQRQAAQLRRQVEPRSATADLPEVFEGMTRADAITAIDEAISAKRYELFLQPIVTLPQRKVRSYQASVRLRTAEGQVLLPQDYRSLADDAGLMPGLDAEVLGRCVQIVRRLTARNRDVGLVCDVSGSALADAAFATELIASLEASRAIAGSLVLGFTQATVRAMSALDVETLRSLTDKGFRFAMDGVRDLRIEPRDLADKGFRLIKVPASLMIARSAETGAAIHVADLAGLFLRYGIDLVVEDVETEAVVVDLLDYDVKLAQGSLFSLPRPVRAEVMSAAEPAAAAPVAAATPAGRARPDQRPEARPQTLGAAVLAQAAATREPRRPGGSGLRALIRDRT</sequence>
<keyword evidence="2" id="KW-1133">Transmembrane helix</keyword>
<keyword evidence="3" id="KW-0732">Signal</keyword>
<dbReference type="RefSeq" id="WP_106746963.1">
    <property type="nucleotide sequence ID" value="NZ_CP027668.1"/>
</dbReference>
<dbReference type="Gene3D" id="3.20.20.450">
    <property type="entry name" value="EAL domain"/>
    <property type="match status" value="1"/>
</dbReference>
<name>A0A2S0N6S6_9HYPH</name>
<feature type="transmembrane region" description="Helical" evidence="2">
    <location>
        <begin position="34"/>
        <end position="53"/>
    </location>
</feature>
<dbReference type="InterPro" id="IPR035919">
    <property type="entry name" value="EAL_sf"/>
</dbReference>
<evidence type="ECO:0000256" key="1">
    <source>
        <dbReference type="SAM" id="MobiDB-lite"/>
    </source>
</evidence>
<gene>
    <name evidence="5" type="ORF">C6569_00225</name>
</gene>
<evidence type="ECO:0000313" key="5">
    <source>
        <dbReference type="EMBL" id="AVO43633.1"/>
    </source>
</evidence>
<dbReference type="OrthoDB" id="7178689at2"/>
<dbReference type="PROSITE" id="PS50883">
    <property type="entry name" value="EAL"/>
    <property type="match status" value="1"/>
</dbReference>
<dbReference type="SUPFAM" id="SSF141868">
    <property type="entry name" value="EAL domain-like"/>
    <property type="match status" value="1"/>
</dbReference>
<keyword evidence="2" id="KW-0472">Membrane</keyword>
<feature type="signal peptide" evidence="3">
    <location>
        <begin position="1"/>
        <end position="24"/>
    </location>
</feature>
<dbReference type="InterPro" id="IPR001633">
    <property type="entry name" value="EAL_dom"/>
</dbReference>
<reference evidence="5 6" key="1">
    <citation type="submission" date="2018-03" db="EMBL/GenBank/DDBJ databases">
        <title>Genome sequencing of Phreatobacter sp.</title>
        <authorList>
            <person name="Kim S.-J."/>
            <person name="Heo J."/>
            <person name="Kwon S.-W."/>
        </authorList>
    </citation>
    <scope>NUCLEOTIDE SEQUENCE [LARGE SCALE GENOMIC DNA]</scope>
    <source>
        <strain evidence="5 6">S-12</strain>
    </source>
</reference>
<dbReference type="PANTHER" id="PTHR33121:SF79">
    <property type="entry name" value="CYCLIC DI-GMP PHOSPHODIESTERASE PDED-RELATED"/>
    <property type="match status" value="1"/>
</dbReference>
<feature type="chain" id="PRO_5015484703" description="EAL domain-containing protein" evidence="3">
    <location>
        <begin position="25"/>
        <end position="507"/>
    </location>
</feature>
<organism evidence="5 6">
    <name type="scientific">Phreatobacter cathodiphilus</name>
    <dbReference type="NCBI Taxonomy" id="1868589"/>
    <lineage>
        <taxon>Bacteria</taxon>
        <taxon>Pseudomonadati</taxon>
        <taxon>Pseudomonadota</taxon>
        <taxon>Alphaproteobacteria</taxon>
        <taxon>Hyphomicrobiales</taxon>
        <taxon>Phreatobacteraceae</taxon>
        <taxon>Phreatobacter</taxon>
    </lineage>
</organism>
<dbReference type="Pfam" id="PF00563">
    <property type="entry name" value="EAL"/>
    <property type="match status" value="1"/>
</dbReference>
<protein>
    <recommendedName>
        <fullName evidence="4">EAL domain-containing protein</fullName>
    </recommendedName>
</protein>
<evidence type="ECO:0000259" key="4">
    <source>
        <dbReference type="PROSITE" id="PS50883"/>
    </source>
</evidence>
<evidence type="ECO:0000313" key="6">
    <source>
        <dbReference type="Proteomes" id="UP000237889"/>
    </source>
</evidence>
<feature type="domain" description="EAL" evidence="4">
    <location>
        <begin position="197"/>
        <end position="450"/>
    </location>
</feature>
<keyword evidence="6" id="KW-1185">Reference proteome</keyword>
<dbReference type="AlphaFoldDB" id="A0A2S0N6S6"/>
<dbReference type="SMART" id="SM00052">
    <property type="entry name" value="EAL"/>
    <property type="match status" value="1"/>
</dbReference>
<feature type="compositionally biased region" description="Low complexity" evidence="1">
    <location>
        <begin position="454"/>
        <end position="463"/>
    </location>
</feature>
<dbReference type="InterPro" id="IPR050706">
    <property type="entry name" value="Cyclic-di-GMP_PDE-like"/>
</dbReference>
<dbReference type="KEGG" id="phr:C6569_00225"/>
<dbReference type="CDD" id="cd01948">
    <property type="entry name" value="EAL"/>
    <property type="match status" value="1"/>
</dbReference>
<dbReference type="EMBL" id="CP027668">
    <property type="protein sequence ID" value="AVO43633.1"/>
    <property type="molecule type" value="Genomic_DNA"/>
</dbReference>
<dbReference type="GO" id="GO:0071111">
    <property type="term" value="F:cyclic-guanylate-specific phosphodiesterase activity"/>
    <property type="evidence" value="ECO:0007669"/>
    <property type="project" value="InterPro"/>
</dbReference>
<accession>A0A2S0N6S6</accession>
<evidence type="ECO:0000256" key="3">
    <source>
        <dbReference type="SAM" id="SignalP"/>
    </source>
</evidence>
<dbReference type="PANTHER" id="PTHR33121">
    <property type="entry name" value="CYCLIC DI-GMP PHOSPHODIESTERASE PDEF"/>
    <property type="match status" value="1"/>
</dbReference>
<dbReference type="Proteomes" id="UP000237889">
    <property type="component" value="Chromosome"/>
</dbReference>
<evidence type="ECO:0000256" key="2">
    <source>
        <dbReference type="SAM" id="Phobius"/>
    </source>
</evidence>
<feature type="region of interest" description="Disordered" evidence="1">
    <location>
        <begin position="454"/>
        <end position="507"/>
    </location>
</feature>